<evidence type="ECO:0000313" key="2">
    <source>
        <dbReference type="EMBL" id="MBO2009780.1"/>
    </source>
</evidence>
<proteinExistence type="predicted"/>
<keyword evidence="1" id="KW-0732">Signal</keyword>
<reference evidence="2 3" key="1">
    <citation type="submission" date="2021-03" db="EMBL/GenBank/DDBJ databases">
        <authorList>
            <person name="Kim M.K."/>
        </authorList>
    </citation>
    <scope>NUCLEOTIDE SEQUENCE [LARGE SCALE GENOMIC DNA]</scope>
    <source>
        <strain evidence="2 3">BT442</strain>
    </source>
</reference>
<organism evidence="2 3">
    <name type="scientific">Hymenobacter negativus</name>
    <dbReference type="NCBI Taxonomy" id="2795026"/>
    <lineage>
        <taxon>Bacteria</taxon>
        <taxon>Pseudomonadati</taxon>
        <taxon>Bacteroidota</taxon>
        <taxon>Cytophagia</taxon>
        <taxon>Cytophagales</taxon>
        <taxon>Hymenobacteraceae</taxon>
        <taxon>Hymenobacter</taxon>
    </lineage>
</organism>
<evidence type="ECO:0000313" key="3">
    <source>
        <dbReference type="Proteomes" id="UP000664369"/>
    </source>
</evidence>
<dbReference type="EMBL" id="JAGETZ010000004">
    <property type="protein sequence ID" value="MBO2009780.1"/>
    <property type="molecule type" value="Genomic_DNA"/>
</dbReference>
<protein>
    <recommendedName>
        <fullName evidence="4">T9SS type A sorting domain-containing protein</fullName>
    </recommendedName>
</protein>
<comment type="caution">
    <text evidence="2">The sequence shown here is derived from an EMBL/GenBank/DDBJ whole genome shotgun (WGS) entry which is preliminary data.</text>
</comment>
<feature type="signal peptide" evidence="1">
    <location>
        <begin position="1"/>
        <end position="25"/>
    </location>
</feature>
<dbReference type="RefSeq" id="WP_208175392.1">
    <property type="nucleotide sequence ID" value="NZ_JAGETZ010000004.1"/>
</dbReference>
<feature type="chain" id="PRO_5047211806" description="T9SS type A sorting domain-containing protein" evidence="1">
    <location>
        <begin position="26"/>
        <end position="547"/>
    </location>
</feature>
<evidence type="ECO:0008006" key="4">
    <source>
        <dbReference type="Google" id="ProtNLM"/>
    </source>
</evidence>
<keyword evidence="3" id="KW-1185">Reference proteome</keyword>
<sequence length="547" mass="58233">MFSRLRFLILFLAGLSLGFARSARASHAVGGSLTYTSLGGNSYRVRVDFFRDCSGIFPPSSLNLNCQTACSSTGTTTTLNMVGQPFYGSPYSSAVQPTAVCALIGGVPTGPVNFATYHYEGTVTLAPNQWILSIEEASRPLITNLNSAGNLRLEATLDNRGRVNNSVTFSSQPTIFLPVNQNALLHIGAFDVDGDSLSYSLERPLNACNSYETYTTYPGVGCTPAIDPRCGTRLINCTTPSSGYTQFLPIAVSQDTVFENGSIIRPACPPNIVVATTRPRFAFSALQGTFSFTPNRYLATPATDGDNKYVVVVKVTEWRRENGAYVAIGTTRRDMLWIVYSSPTAATPVLSPVMTVQDGSQTTTKPLTAPIAVLAGEPISVNFSAFIPGTTPLAFTLEQNTVPGAVIQAGAAAGMGRLTFTPPLSLPNGTYRVSVTVTDDASPLRNLITIPVTFHVYRTALATYNAAASAQVSAYPTPFTEQVQFQLPTAGVQQLTVCDNLGRVVAHLTSQVDGKVQWAPGANVPAGLYSARSADGKLSIRLLRSAQ</sequence>
<evidence type="ECO:0000256" key="1">
    <source>
        <dbReference type="SAM" id="SignalP"/>
    </source>
</evidence>
<name>A0ABS3QEU7_9BACT</name>
<gene>
    <name evidence="2" type="ORF">J4E00_12025</name>
</gene>
<dbReference type="Proteomes" id="UP000664369">
    <property type="component" value="Unassembled WGS sequence"/>
</dbReference>
<accession>A0ABS3QEU7</accession>